<evidence type="ECO:0000256" key="2">
    <source>
        <dbReference type="ARBA" id="ARBA00023136"/>
    </source>
</evidence>
<dbReference type="InterPro" id="IPR008756">
    <property type="entry name" value="Peptidase_M56"/>
</dbReference>
<reference evidence="5" key="2">
    <citation type="journal article" date="2024" name="Antonie Van Leeuwenhoek">
        <title>Roseihalotalea indica gen. nov., sp. nov., a halophilic Bacteroidetes from mesopelagic Southwest Indian Ocean with higher carbohydrate metabolic potential.</title>
        <authorList>
            <person name="Chen B."/>
            <person name="Zhang M."/>
            <person name="Lin D."/>
            <person name="Ye J."/>
            <person name="Tang K."/>
        </authorList>
    </citation>
    <scope>NUCLEOTIDE SEQUENCE</scope>
    <source>
        <strain evidence="5">TK19036</strain>
    </source>
</reference>
<sequence length="485" mass="55409">MSTILLYLLEASVYLLVFALAYRWLFSHLTHFSWMRVCLIGSVLLSLALPLLSAPSWGFTFWGQEATVWQPAFKLFPTSSEAADIITPIDGGVSTGLRWTTILLWLGSILYSIGVFYQAYRLAKNVYTIVQLIKKHPRQWEGSYWKVSVPYEWPAFSFLHYIFLGKYPNQFNSQEEQFIMAHERAHVQQRHTYDRLLLEVVGVFFWFHPMVGYLQQQLQEVQEYLADETIGGRGAHQKQYAHLLLKLATEARPVSLASAFSGKQISRRIVMLSKPRSSSRHKWQFALVLPLAAGLFLLSSCLDEPSPEATMLRGTVASKDGSVHIRQIRWVGNTVYNDAALTAALKLKSGDLYDSLVVNERLNYDPDGSDVSSMYMDRGYLFFNLKVQKQEVGDNLVDLLMEVYEGEIVRIEDIFIHGNQGVSKEKILEEIHLEKGEVFKRFKLIAAQKAIAKMGYFDPEQVEINPIPHPEQGTVDIEFVLTPKQ</sequence>
<feature type="transmembrane region" description="Helical" evidence="3">
    <location>
        <begin position="102"/>
        <end position="120"/>
    </location>
</feature>
<name>A0AA49GN24_9BACT</name>
<keyword evidence="3" id="KW-1133">Transmembrane helix</keyword>
<dbReference type="InterPro" id="IPR034746">
    <property type="entry name" value="POTRA"/>
</dbReference>
<evidence type="ECO:0000259" key="4">
    <source>
        <dbReference type="PROSITE" id="PS51779"/>
    </source>
</evidence>
<evidence type="ECO:0000256" key="1">
    <source>
        <dbReference type="ARBA" id="ARBA00004370"/>
    </source>
</evidence>
<feature type="transmembrane region" description="Helical" evidence="3">
    <location>
        <begin position="196"/>
        <end position="214"/>
    </location>
</feature>
<dbReference type="Pfam" id="PF05569">
    <property type="entry name" value="Peptidase_M56"/>
    <property type="match status" value="1"/>
</dbReference>
<proteinExistence type="predicted"/>
<dbReference type="AlphaFoldDB" id="A0AA49GN24"/>
<evidence type="ECO:0000256" key="3">
    <source>
        <dbReference type="SAM" id="Phobius"/>
    </source>
</evidence>
<dbReference type="Pfam" id="PF07244">
    <property type="entry name" value="POTRA"/>
    <property type="match status" value="2"/>
</dbReference>
<feature type="transmembrane region" description="Helical" evidence="3">
    <location>
        <begin position="37"/>
        <end position="59"/>
    </location>
</feature>
<dbReference type="InterPro" id="IPR010827">
    <property type="entry name" value="BamA/TamA_POTRA"/>
</dbReference>
<evidence type="ECO:0000313" key="5">
    <source>
        <dbReference type="EMBL" id="WKN37213.1"/>
    </source>
</evidence>
<dbReference type="PROSITE" id="PS51779">
    <property type="entry name" value="POTRA"/>
    <property type="match status" value="1"/>
</dbReference>
<dbReference type="Gene3D" id="3.10.20.310">
    <property type="entry name" value="membrane protein fhac"/>
    <property type="match status" value="2"/>
</dbReference>
<feature type="domain" description="POTRA" evidence="4">
    <location>
        <begin position="409"/>
        <end position="484"/>
    </location>
</feature>
<accession>A0AA49GN24</accession>
<keyword evidence="2 3" id="KW-0472">Membrane</keyword>
<keyword evidence="3" id="KW-0812">Transmembrane</keyword>
<comment type="subcellular location">
    <subcellularLocation>
        <location evidence="1">Membrane</location>
    </subcellularLocation>
</comment>
<dbReference type="GO" id="GO:0019867">
    <property type="term" value="C:outer membrane"/>
    <property type="evidence" value="ECO:0007669"/>
    <property type="project" value="InterPro"/>
</dbReference>
<dbReference type="InterPro" id="IPR052173">
    <property type="entry name" value="Beta-lactam_resp_regulator"/>
</dbReference>
<feature type="transmembrane region" description="Helical" evidence="3">
    <location>
        <begin position="6"/>
        <end position="25"/>
    </location>
</feature>
<protein>
    <submittedName>
        <fullName evidence="5">POTRA domain-containing protein</fullName>
    </submittedName>
</protein>
<dbReference type="PANTHER" id="PTHR34978">
    <property type="entry name" value="POSSIBLE SENSOR-TRANSDUCER PROTEIN BLAR"/>
    <property type="match status" value="1"/>
</dbReference>
<dbReference type="EMBL" id="CP120682">
    <property type="protein sequence ID" value="WKN37213.1"/>
    <property type="molecule type" value="Genomic_DNA"/>
</dbReference>
<reference evidence="5" key="1">
    <citation type="journal article" date="2023" name="Comput. Struct. Biotechnol. J.">
        <title>Discovery of a novel marine Bacteroidetes with a rich repertoire of carbohydrate-active enzymes.</title>
        <authorList>
            <person name="Chen B."/>
            <person name="Liu G."/>
            <person name="Chen Q."/>
            <person name="Wang H."/>
            <person name="Liu L."/>
            <person name="Tang K."/>
        </authorList>
    </citation>
    <scope>NUCLEOTIDE SEQUENCE</scope>
    <source>
        <strain evidence="5">TK19036</strain>
    </source>
</reference>
<gene>
    <name evidence="5" type="ORF">K4G66_00635</name>
</gene>
<dbReference type="PANTHER" id="PTHR34978:SF3">
    <property type="entry name" value="SLR0241 PROTEIN"/>
    <property type="match status" value="1"/>
</dbReference>
<organism evidence="5">
    <name type="scientific">Roseihalotalea indica</name>
    <dbReference type="NCBI Taxonomy" id="2867963"/>
    <lineage>
        <taxon>Bacteria</taxon>
        <taxon>Pseudomonadati</taxon>
        <taxon>Bacteroidota</taxon>
        <taxon>Cytophagia</taxon>
        <taxon>Cytophagales</taxon>
        <taxon>Catalimonadaceae</taxon>
        <taxon>Roseihalotalea</taxon>
    </lineage>
</organism>